<name>A0AC61R836_9FIRM</name>
<gene>
    <name evidence="1" type="ORF">E5336_05410</name>
</gene>
<dbReference type="EMBL" id="SRYG01000009">
    <property type="protein sequence ID" value="TGY66101.1"/>
    <property type="molecule type" value="Genomic_DNA"/>
</dbReference>
<proteinExistence type="predicted"/>
<evidence type="ECO:0000313" key="2">
    <source>
        <dbReference type="Proteomes" id="UP000308836"/>
    </source>
</evidence>
<dbReference type="Proteomes" id="UP000308836">
    <property type="component" value="Unassembled WGS sequence"/>
</dbReference>
<protein>
    <submittedName>
        <fullName evidence="1">SDR family oxidoreductase</fullName>
    </submittedName>
</protein>
<evidence type="ECO:0000313" key="1">
    <source>
        <dbReference type="EMBL" id="TGY66101.1"/>
    </source>
</evidence>
<reference evidence="1" key="1">
    <citation type="submission" date="2019-04" db="EMBL/GenBank/DDBJ databases">
        <title>Microbes associate with the intestines of laboratory mice.</title>
        <authorList>
            <person name="Navarre W."/>
            <person name="Wong E."/>
            <person name="Huang K."/>
            <person name="Tropini C."/>
            <person name="Ng K."/>
            <person name="Yu B."/>
        </authorList>
    </citation>
    <scope>NUCLEOTIDE SEQUENCE</scope>
    <source>
        <strain evidence="1">NM09_H32</strain>
    </source>
</reference>
<comment type="caution">
    <text evidence="1">The sequence shown here is derived from an EMBL/GenBank/DDBJ whole genome shotgun (WGS) entry which is preliminary data.</text>
</comment>
<accession>A0AC61R836</accession>
<organism evidence="1 2">
    <name type="scientific">Dubosiella muris</name>
    <dbReference type="NCBI Taxonomy" id="3038133"/>
    <lineage>
        <taxon>Bacteria</taxon>
        <taxon>Bacillati</taxon>
        <taxon>Bacillota</taxon>
        <taxon>Erysipelotrichia</taxon>
        <taxon>Erysipelotrichales</taxon>
        <taxon>Erysipelotrichaceae</taxon>
        <taxon>Dubosiella</taxon>
    </lineage>
</organism>
<sequence>MNKVCIVTGGTRGIGLETVKTFLNAGYHVVLYGSREETVQKALAALSGENVEGRWTPLTDYEKIKADFDDIATRLGSIDVLVNNAGVSDATPLEKYTIENFDRVMDLNVKAPFVCTKAAVEWMKKQGAGVILNTSSMVSTFGQPSGVAYPTSKFAINGMTKSLARELGKYGIRVNAVAPGITETDMVKALPKQVIDPLIQMIPLHRVGTPQDIAEAFLFLASDKASYITGAILPVDGGQVQ</sequence>
<keyword evidence="2" id="KW-1185">Reference proteome</keyword>